<dbReference type="InterPro" id="IPR029165">
    <property type="entry name" value="SASRP1"/>
</dbReference>
<dbReference type="AlphaFoldDB" id="A0AAW1C962"/>
<dbReference type="PANTHER" id="PTHR35845:SF1">
    <property type="entry name" value="SPERMATOGENESIS-ASSOCIATED SERINE-RICH PROTEIN 1"/>
    <property type="match status" value="1"/>
</dbReference>
<dbReference type="Proteomes" id="UP001474421">
    <property type="component" value="Unassembled WGS sequence"/>
</dbReference>
<name>A0AAW1C962_CROAD</name>
<feature type="region of interest" description="Disordered" evidence="1">
    <location>
        <begin position="1"/>
        <end position="61"/>
    </location>
</feature>
<sequence length="252" mass="28507">MTEPSKSSTKSTVDATLPSLQQNNNQEYLKTPSQTSKELHLSAPGPPLKSNSTLSAFPDPSGNLLQKQYLADEACQIDTFKQQDSSPRKNENSVEEWTFYPSSGNHTYHTGKRCLFYGIHLRHKATASERTLEKSIGRKKYVDETSSRNGIPMRMLGDHPFASPEQSTDFYKKGSTISPVNFGSSRYKKRSDTFIPLQRLPITSSVPFHVKEKELELEREKMEVKNLDTWKPSPSLMQSLLESGQVRKLTFS</sequence>
<accession>A0AAW1C962</accession>
<dbReference type="Pfam" id="PF15160">
    <property type="entry name" value="SASRP1"/>
    <property type="match status" value="1"/>
</dbReference>
<evidence type="ECO:0000256" key="1">
    <source>
        <dbReference type="SAM" id="MobiDB-lite"/>
    </source>
</evidence>
<evidence type="ECO:0000313" key="2">
    <source>
        <dbReference type="EMBL" id="KAK9411014.1"/>
    </source>
</evidence>
<proteinExistence type="predicted"/>
<comment type="caution">
    <text evidence="2">The sequence shown here is derived from an EMBL/GenBank/DDBJ whole genome shotgun (WGS) entry which is preliminary data.</text>
</comment>
<organism evidence="2 3">
    <name type="scientific">Crotalus adamanteus</name>
    <name type="common">Eastern diamondback rattlesnake</name>
    <dbReference type="NCBI Taxonomy" id="8729"/>
    <lineage>
        <taxon>Eukaryota</taxon>
        <taxon>Metazoa</taxon>
        <taxon>Chordata</taxon>
        <taxon>Craniata</taxon>
        <taxon>Vertebrata</taxon>
        <taxon>Euteleostomi</taxon>
        <taxon>Lepidosauria</taxon>
        <taxon>Squamata</taxon>
        <taxon>Bifurcata</taxon>
        <taxon>Unidentata</taxon>
        <taxon>Episquamata</taxon>
        <taxon>Toxicofera</taxon>
        <taxon>Serpentes</taxon>
        <taxon>Colubroidea</taxon>
        <taxon>Viperidae</taxon>
        <taxon>Crotalinae</taxon>
        <taxon>Crotalus</taxon>
    </lineage>
</organism>
<protein>
    <submittedName>
        <fullName evidence="2">Spermatogenesis-associated serine-rich protein 1</fullName>
    </submittedName>
</protein>
<feature type="compositionally biased region" description="Polar residues" evidence="1">
    <location>
        <begin position="1"/>
        <end position="36"/>
    </location>
</feature>
<gene>
    <name evidence="2" type="ORF">NXF25_002189</name>
</gene>
<evidence type="ECO:0000313" key="3">
    <source>
        <dbReference type="Proteomes" id="UP001474421"/>
    </source>
</evidence>
<keyword evidence="3" id="KW-1185">Reference proteome</keyword>
<reference evidence="2 3" key="1">
    <citation type="journal article" date="2024" name="Proc. Natl. Acad. Sci. U.S.A.">
        <title>The genetic regulatory architecture and epigenomic basis for age-related changes in rattlesnake venom.</title>
        <authorList>
            <person name="Hogan M.P."/>
            <person name="Holding M.L."/>
            <person name="Nystrom G.S."/>
            <person name="Colston T.J."/>
            <person name="Bartlett D.A."/>
            <person name="Mason A.J."/>
            <person name="Ellsworth S.A."/>
            <person name="Rautsaw R.M."/>
            <person name="Lawrence K.C."/>
            <person name="Strickland J.L."/>
            <person name="He B."/>
            <person name="Fraser P."/>
            <person name="Margres M.J."/>
            <person name="Gilbert D.M."/>
            <person name="Gibbs H.L."/>
            <person name="Parkinson C.L."/>
            <person name="Rokyta D.R."/>
        </authorList>
    </citation>
    <scope>NUCLEOTIDE SEQUENCE [LARGE SCALE GENOMIC DNA]</scope>
    <source>
        <strain evidence="2">DRR0105</strain>
    </source>
</reference>
<dbReference type="EMBL" id="JAOTOJ010000001">
    <property type="protein sequence ID" value="KAK9411014.1"/>
    <property type="molecule type" value="Genomic_DNA"/>
</dbReference>
<dbReference type="PANTHER" id="PTHR35845">
    <property type="entry name" value="SPERMATOGENESIS-ASSOCIATED SERINE-RICH PROTEIN 1"/>
    <property type="match status" value="1"/>
</dbReference>